<comment type="caution">
    <text evidence="3">The sequence shown here is derived from an EMBL/GenBank/DDBJ whole genome shotgun (WGS) entry which is preliminary data.</text>
</comment>
<evidence type="ECO:0000313" key="3">
    <source>
        <dbReference type="EMBL" id="KAL3791549.1"/>
    </source>
</evidence>
<evidence type="ECO:0008006" key="5">
    <source>
        <dbReference type="Google" id="ProtNLM"/>
    </source>
</evidence>
<feature type="transmembrane region" description="Helical" evidence="2">
    <location>
        <begin position="130"/>
        <end position="147"/>
    </location>
</feature>
<evidence type="ECO:0000256" key="2">
    <source>
        <dbReference type="SAM" id="Phobius"/>
    </source>
</evidence>
<evidence type="ECO:0000256" key="1">
    <source>
        <dbReference type="SAM" id="MobiDB-lite"/>
    </source>
</evidence>
<evidence type="ECO:0000313" key="4">
    <source>
        <dbReference type="Proteomes" id="UP001530315"/>
    </source>
</evidence>
<proteinExistence type="predicted"/>
<dbReference type="PANTHER" id="PTHR11863">
    <property type="entry name" value="STEROL DESATURASE"/>
    <property type="match status" value="1"/>
</dbReference>
<dbReference type="EMBL" id="JALLAZ020000590">
    <property type="protein sequence ID" value="KAL3791549.1"/>
    <property type="molecule type" value="Genomic_DNA"/>
</dbReference>
<keyword evidence="4" id="KW-1185">Reference proteome</keyword>
<feature type="compositionally biased region" description="Pro residues" evidence="1">
    <location>
        <begin position="41"/>
        <end position="51"/>
    </location>
</feature>
<keyword evidence="2" id="KW-0472">Membrane</keyword>
<protein>
    <recommendedName>
        <fullName evidence="5">Fatty acid hydroxylase domain-containing protein</fullName>
    </recommendedName>
</protein>
<dbReference type="InterPro" id="IPR050307">
    <property type="entry name" value="Sterol_Desaturase_Related"/>
</dbReference>
<name>A0ABD3PVA7_9STRA</name>
<accession>A0ABD3PVA7</accession>
<feature type="transmembrane region" description="Helical" evidence="2">
    <location>
        <begin position="274"/>
        <end position="292"/>
    </location>
</feature>
<organism evidence="3 4">
    <name type="scientific">Stephanodiscus triporus</name>
    <dbReference type="NCBI Taxonomy" id="2934178"/>
    <lineage>
        <taxon>Eukaryota</taxon>
        <taxon>Sar</taxon>
        <taxon>Stramenopiles</taxon>
        <taxon>Ochrophyta</taxon>
        <taxon>Bacillariophyta</taxon>
        <taxon>Coscinodiscophyceae</taxon>
        <taxon>Thalassiosirophycidae</taxon>
        <taxon>Stephanodiscales</taxon>
        <taxon>Stephanodiscaceae</taxon>
        <taxon>Stephanodiscus</taxon>
    </lineage>
</organism>
<feature type="region of interest" description="Disordered" evidence="1">
    <location>
        <begin position="1"/>
        <end position="125"/>
    </location>
</feature>
<feature type="compositionally biased region" description="Low complexity" evidence="1">
    <location>
        <begin position="64"/>
        <end position="89"/>
    </location>
</feature>
<dbReference type="Proteomes" id="UP001530315">
    <property type="component" value="Unassembled WGS sequence"/>
</dbReference>
<keyword evidence="2" id="KW-0812">Transmembrane</keyword>
<feature type="transmembrane region" description="Helical" evidence="2">
    <location>
        <begin position="159"/>
        <end position="176"/>
    </location>
</feature>
<dbReference type="AlphaFoldDB" id="A0ABD3PVA7"/>
<gene>
    <name evidence="3" type="ORF">ACHAW5_000852</name>
</gene>
<keyword evidence="2" id="KW-1133">Transmembrane helix</keyword>
<reference evidence="3 4" key="1">
    <citation type="submission" date="2024-10" db="EMBL/GenBank/DDBJ databases">
        <title>Updated reference genomes for cyclostephanoid diatoms.</title>
        <authorList>
            <person name="Roberts W.R."/>
            <person name="Alverson A.J."/>
        </authorList>
    </citation>
    <scope>NUCLEOTIDE SEQUENCE [LARGE SCALE GENOMIC DNA]</scope>
    <source>
        <strain evidence="3 4">AJA276-08</strain>
    </source>
</reference>
<sequence length="516" mass="56719">MRWPGDDSPLAPSSSLADEDNEDATRRATEQQDGGTEHPPTIIPPAVPPIPNRDRACPMIMCATSTTTGTSSSSSTPQTTTTRTSTKTTTTRKEEAPSSSSSSSPPPPPPQQQQQRQSSRRARRQRLRSVLLDSATAIFVLLFLIRYPSYLDPWDMSDVVSWTAGYALVRLGVLFYDHLVVYAIERFVTIGGGGGGGGADEDAEDGGSPPLLPTRRPGAPPVRYVGLDARSVAYLGVNSINEYVFVMRLARYLWLGGRDGSLPWRMIDLTPWNTMFALGIMFVSMDAMYAPLHHLMHHPALYPLVHKHHHRQHYPARGYLDAGNEHPIEHMIGVMCTWFAVCASEALLPTCVAWIGRIATTTIGSSVIGGIGGGGEDDDGPMIEGGGVHALTVLLFFQFHAALACMNHGPYDVRFSLPFVGSARLLGSGNDAMTPRGGADGVDDVDSPGRWFRRMITGQWFQYAVGHHEMHHRKFNYNYGQYCMFYDSWMGTFIEYEGPLSAAQLEAKKRNSIKDE</sequence>
<feature type="region of interest" description="Disordered" evidence="1">
    <location>
        <begin position="195"/>
        <end position="217"/>
    </location>
</feature>